<protein>
    <submittedName>
        <fullName evidence="1">Uncharacterized protein</fullName>
    </submittedName>
</protein>
<dbReference type="EMBL" id="JADNYJ010000028">
    <property type="protein sequence ID" value="KAF8903959.1"/>
    <property type="molecule type" value="Genomic_DNA"/>
</dbReference>
<name>A0A9P5NP80_GYMJU</name>
<sequence length="64" mass="7440">MKVLNYEGKVLRQSMIEWNDRAAEKWRKMNKETNAKLASGFVESIRFSLDSMTPKEVEAVFDGK</sequence>
<gene>
    <name evidence="1" type="ORF">CPB84DRAFT_1773809</name>
</gene>
<accession>A0A9P5NP80</accession>
<organism evidence="1 2">
    <name type="scientific">Gymnopilus junonius</name>
    <name type="common">Spectacular rustgill mushroom</name>
    <name type="synonym">Gymnopilus spectabilis subsp. junonius</name>
    <dbReference type="NCBI Taxonomy" id="109634"/>
    <lineage>
        <taxon>Eukaryota</taxon>
        <taxon>Fungi</taxon>
        <taxon>Dikarya</taxon>
        <taxon>Basidiomycota</taxon>
        <taxon>Agaricomycotina</taxon>
        <taxon>Agaricomycetes</taxon>
        <taxon>Agaricomycetidae</taxon>
        <taxon>Agaricales</taxon>
        <taxon>Agaricineae</taxon>
        <taxon>Hymenogastraceae</taxon>
        <taxon>Gymnopilus</taxon>
    </lineage>
</organism>
<reference evidence="1" key="1">
    <citation type="submission" date="2020-11" db="EMBL/GenBank/DDBJ databases">
        <authorList>
            <consortium name="DOE Joint Genome Institute"/>
            <person name="Ahrendt S."/>
            <person name="Riley R."/>
            <person name="Andreopoulos W."/>
            <person name="LaButti K."/>
            <person name="Pangilinan J."/>
            <person name="Ruiz-duenas F.J."/>
            <person name="Barrasa J.M."/>
            <person name="Sanchez-Garcia M."/>
            <person name="Camarero S."/>
            <person name="Miyauchi S."/>
            <person name="Serrano A."/>
            <person name="Linde D."/>
            <person name="Babiker R."/>
            <person name="Drula E."/>
            <person name="Ayuso-Fernandez I."/>
            <person name="Pacheco R."/>
            <person name="Padilla G."/>
            <person name="Ferreira P."/>
            <person name="Barriuso J."/>
            <person name="Kellner H."/>
            <person name="Castanera R."/>
            <person name="Alfaro M."/>
            <person name="Ramirez L."/>
            <person name="Pisabarro A.G."/>
            <person name="Kuo A."/>
            <person name="Tritt A."/>
            <person name="Lipzen A."/>
            <person name="He G."/>
            <person name="Yan M."/>
            <person name="Ng V."/>
            <person name="Cullen D."/>
            <person name="Martin F."/>
            <person name="Rosso M.-N."/>
            <person name="Henrissat B."/>
            <person name="Hibbett D."/>
            <person name="Martinez A.T."/>
            <person name="Grigoriev I.V."/>
        </authorList>
    </citation>
    <scope>NUCLEOTIDE SEQUENCE</scope>
    <source>
        <strain evidence="1">AH 44721</strain>
    </source>
</reference>
<proteinExistence type="predicted"/>
<dbReference type="Proteomes" id="UP000724874">
    <property type="component" value="Unassembled WGS sequence"/>
</dbReference>
<keyword evidence="2" id="KW-1185">Reference proteome</keyword>
<evidence type="ECO:0000313" key="2">
    <source>
        <dbReference type="Proteomes" id="UP000724874"/>
    </source>
</evidence>
<evidence type="ECO:0000313" key="1">
    <source>
        <dbReference type="EMBL" id="KAF8903959.1"/>
    </source>
</evidence>
<comment type="caution">
    <text evidence="1">The sequence shown here is derived from an EMBL/GenBank/DDBJ whole genome shotgun (WGS) entry which is preliminary data.</text>
</comment>
<dbReference type="AlphaFoldDB" id="A0A9P5NP80"/>